<organism evidence="6 7">
    <name type="scientific">Tetranychus urticae</name>
    <name type="common">Two-spotted spider mite</name>
    <dbReference type="NCBI Taxonomy" id="32264"/>
    <lineage>
        <taxon>Eukaryota</taxon>
        <taxon>Metazoa</taxon>
        <taxon>Ecdysozoa</taxon>
        <taxon>Arthropoda</taxon>
        <taxon>Chelicerata</taxon>
        <taxon>Arachnida</taxon>
        <taxon>Acari</taxon>
        <taxon>Acariformes</taxon>
        <taxon>Trombidiformes</taxon>
        <taxon>Prostigmata</taxon>
        <taxon>Eleutherengona</taxon>
        <taxon>Raphignathae</taxon>
        <taxon>Tetranychoidea</taxon>
        <taxon>Tetranychidae</taxon>
        <taxon>Tetranychus</taxon>
    </lineage>
</organism>
<evidence type="ECO:0000313" key="6">
    <source>
        <dbReference type="EnsemblMetazoa" id="tetur13g02230.1"/>
    </source>
</evidence>
<evidence type="ECO:0000256" key="3">
    <source>
        <dbReference type="ARBA" id="ARBA00022478"/>
    </source>
</evidence>
<evidence type="ECO:0000256" key="4">
    <source>
        <dbReference type="ARBA" id="ARBA00023163"/>
    </source>
</evidence>
<accession>T1KK35</accession>
<dbReference type="PANTHER" id="PTHR14440">
    <property type="entry name" value="DNA-DIRECTED RNA POLYMERASE I SUBUNIT RPA49"/>
    <property type="match status" value="1"/>
</dbReference>
<comment type="subcellular location">
    <subcellularLocation>
        <location evidence="1">Nucleus</location>
        <location evidence="1">Nucleolus</location>
    </subcellularLocation>
</comment>
<dbReference type="EnsemblMetazoa" id="tetur13g02230.1">
    <property type="protein sequence ID" value="tetur13g02230.1"/>
    <property type="gene ID" value="tetur13g02230"/>
</dbReference>
<dbReference type="InterPro" id="IPR009668">
    <property type="entry name" value="RNA_pol-assoc_fac_A49-like"/>
</dbReference>
<dbReference type="GO" id="GO:0003677">
    <property type="term" value="F:DNA binding"/>
    <property type="evidence" value="ECO:0007669"/>
    <property type="project" value="InterPro"/>
</dbReference>
<keyword evidence="4" id="KW-0804">Transcription</keyword>
<evidence type="ECO:0000256" key="1">
    <source>
        <dbReference type="ARBA" id="ARBA00004604"/>
    </source>
</evidence>
<keyword evidence="7" id="KW-1185">Reference proteome</keyword>
<dbReference type="Pfam" id="PF06870">
    <property type="entry name" value="RNA_pol_I_A49"/>
    <property type="match status" value="1"/>
</dbReference>
<dbReference type="HOGENOM" id="CLU_1083074_0_0_1"/>
<proteinExistence type="inferred from homology"/>
<keyword evidence="3" id="KW-0240">DNA-directed RNA polymerase</keyword>
<evidence type="ECO:0000313" key="7">
    <source>
        <dbReference type="Proteomes" id="UP000015104"/>
    </source>
</evidence>
<protein>
    <submittedName>
        <fullName evidence="6">Uncharacterized protein</fullName>
    </submittedName>
</protein>
<reference evidence="7" key="1">
    <citation type="submission" date="2011-08" db="EMBL/GenBank/DDBJ databases">
        <authorList>
            <person name="Rombauts S."/>
        </authorList>
    </citation>
    <scope>NUCLEOTIDE SEQUENCE</scope>
    <source>
        <strain evidence="7">London</strain>
    </source>
</reference>
<dbReference type="EMBL" id="CAEY01000172">
    <property type="status" value="NOT_ANNOTATED_CDS"/>
    <property type="molecule type" value="Genomic_DNA"/>
</dbReference>
<evidence type="ECO:0000256" key="5">
    <source>
        <dbReference type="ARBA" id="ARBA00023242"/>
    </source>
</evidence>
<dbReference type="AlphaFoldDB" id="T1KK35"/>
<dbReference type="Proteomes" id="UP000015104">
    <property type="component" value="Unassembled WGS sequence"/>
</dbReference>
<evidence type="ECO:0000256" key="2">
    <source>
        <dbReference type="ARBA" id="ARBA00009430"/>
    </source>
</evidence>
<reference evidence="6" key="2">
    <citation type="submission" date="2015-06" db="UniProtKB">
        <authorList>
            <consortium name="EnsemblMetazoa"/>
        </authorList>
    </citation>
    <scope>IDENTIFICATION</scope>
</reference>
<comment type="similarity">
    <text evidence="2">Belongs to the eukaryotic RPA49/POLR1E RNA polymerase subunit family.</text>
</comment>
<keyword evidence="5" id="KW-0539">Nucleus</keyword>
<sequence>MKSESIKVKYKPIYEPICVTEWSSNGLPDWGSKIDTTLKTEGKELLLECKDPLSDVQYSGKQFIPNYRKYMILEIEEGKAHLKPCAYFRMKPQINMPNRKSGNLSSLSIKEQMDEYNEKFGSKRTIKRLAEKKKFAIAFGEEDYEEMKDKTALIASKSSAPTTEVTKTKADSTDILNDAFLMPARNQSATSAREVYNINDIVSESMVTSVESSYDLEDFLKCINSPLVQHFAGSAKSNLEKHGASTTHLGKLYSLVA</sequence>
<name>T1KK35_TETUR</name>
<dbReference type="GO" id="GO:0000428">
    <property type="term" value="C:DNA-directed RNA polymerase complex"/>
    <property type="evidence" value="ECO:0007669"/>
    <property type="project" value="UniProtKB-KW"/>
</dbReference>
<dbReference type="GO" id="GO:0005730">
    <property type="term" value="C:nucleolus"/>
    <property type="evidence" value="ECO:0007669"/>
    <property type="project" value="UniProtKB-SubCell"/>
</dbReference>
<dbReference type="GO" id="GO:0006351">
    <property type="term" value="P:DNA-templated transcription"/>
    <property type="evidence" value="ECO:0007669"/>
    <property type="project" value="InterPro"/>
</dbReference>